<organism evidence="1 2">
    <name type="scientific">Treponema saccharophilum DSM 2985</name>
    <dbReference type="NCBI Taxonomy" id="907348"/>
    <lineage>
        <taxon>Bacteria</taxon>
        <taxon>Pseudomonadati</taxon>
        <taxon>Spirochaetota</taxon>
        <taxon>Spirochaetia</taxon>
        <taxon>Spirochaetales</taxon>
        <taxon>Treponemataceae</taxon>
        <taxon>Treponema</taxon>
    </lineage>
</organism>
<name>H7EMR0_9SPIR</name>
<dbReference type="RefSeq" id="WP_002705653.1">
    <property type="nucleotide sequence ID" value="NZ_AGRW01000052.1"/>
</dbReference>
<proteinExistence type="predicted"/>
<dbReference type="STRING" id="907348.TresaDRAFT_0799"/>
<evidence type="ECO:0000313" key="2">
    <source>
        <dbReference type="Proteomes" id="UP000003571"/>
    </source>
</evidence>
<dbReference type="Proteomes" id="UP000003571">
    <property type="component" value="Unassembled WGS sequence"/>
</dbReference>
<gene>
    <name evidence="1" type="ORF">TresaDRAFT_0799</name>
</gene>
<dbReference type="EMBL" id="AGRW01000052">
    <property type="protein sequence ID" value="EIC00974.1"/>
    <property type="molecule type" value="Genomic_DNA"/>
</dbReference>
<dbReference type="OrthoDB" id="354733at2"/>
<comment type="caution">
    <text evidence="1">The sequence shown here is derived from an EMBL/GenBank/DDBJ whole genome shotgun (WGS) entry which is preliminary data.</text>
</comment>
<dbReference type="AlphaFoldDB" id="H7EMR0"/>
<dbReference type="PATRIC" id="fig|907348.3.peg.2211"/>
<keyword evidence="2" id="KW-1185">Reference proteome</keyword>
<accession>H7EMR0</accession>
<sequence>MENNSNFTNALLPALDAKTKWYDTETLPKLLDNYRLLHTCVKNLFDFLVKKSLITPDPYKLDKKISDITPPESTQFVENEKSVIIGQRFSDYESMLDFLCNYYKFSTAHLTMQNIKKLVELNNSFLWANFSINSNKTNTRVLANIVADGRQKSDALTSSMINDSLQKASRAMSDINSVLKEFAEFQREYYKGQIRKNVFGHPGFDLGKAFSSPSDEMALIKKNFTAAMGKVPFYSELIDEIVQEDQAPNKEELQKKVMDKMGISVKKAVVQETKVDTKAMLMESAHMLGSLPPVLTQIIEKVKSNHDLLESEHNSIMDKIKRLFIQAFNLEEKPLYYSIMIVEAGTGAKRQEKLNYNQFVADIELKTKRFAVFNAKKSVGYNKIIAMNESGIFDLISGLITDCNKMIVLLNSLDEFFKAAASPANKSKVKGLKIDITSFKNIVIKANTYRAEYSSYIEEAEQMKKLGIS</sequence>
<dbReference type="eggNOG" id="ENOG5033PNA">
    <property type="taxonomic scope" value="Bacteria"/>
</dbReference>
<protein>
    <submittedName>
        <fullName evidence="1">Uncharacterized protein</fullName>
    </submittedName>
</protein>
<evidence type="ECO:0000313" key="1">
    <source>
        <dbReference type="EMBL" id="EIC00974.1"/>
    </source>
</evidence>
<reference evidence="1 2" key="1">
    <citation type="submission" date="2011-09" db="EMBL/GenBank/DDBJ databases">
        <title>The draft genome of Treponema saccharophilum DSM 2985.</title>
        <authorList>
            <consortium name="US DOE Joint Genome Institute (JGI-PGF)"/>
            <person name="Lucas S."/>
            <person name="Copeland A."/>
            <person name="Lapidus A."/>
            <person name="Glavina del Rio T."/>
            <person name="Dalin E."/>
            <person name="Tice H."/>
            <person name="Bruce D."/>
            <person name="Goodwin L."/>
            <person name="Pitluck S."/>
            <person name="Peters L."/>
            <person name="Kyrpides N."/>
            <person name="Mavromatis K."/>
            <person name="Ivanova N."/>
            <person name="Markowitz V."/>
            <person name="Cheng J.-F."/>
            <person name="Hugenholtz P."/>
            <person name="Woyke T."/>
            <person name="Wu D."/>
            <person name="Gronow S."/>
            <person name="Wellnitz S."/>
            <person name="Brambilla E."/>
            <person name="Klenk H.-P."/>
            <person name="Eisen J.A."/>
        </authorList>
    </citation>
    <scope>NUCLEOTIDE SEQUENCE [LARGE SCALE GENOMIC DNA]</scope>
    <source>
        <strain evidence="1 2">DSM 2985</strain>
    </source>
</reference>